<dbReference type="GO" id="GO:0031965">
    <property type="term" value="C:nuclear membrane"/>
    <property type="evidence" value="ECO:0007669"/>
    <property type="project" value="UniProtKB-SubCell"/>
</dbReference>
<dbReference type="PROSITE" id="PS50249">
    <property type="entry name" value="MPN"/>
    <property type="match status" value="1"/>
</dbReference>
<accession>A0AAD6TES5</accession>
<reference evidence="6" key="1">
    <citation type="submission" date="2023-03" db="EMBL/GenBank/DDBJ databases">
        <title>Massive genome expansion in bonnet fungi (Mycena s.s.) driven by repeated elements and novel gene families across ecological guilds.</title>
        <authorList>
            <consortium name="Lawrence Berkeley National Laboratory"/>
            <person name="Harder C.B."/>
            <person name="Miyauchi S."/>
            <person name="Viragh M."/>
            <person name="Kuo A."/>
            <person name="Thoen E."/>
            <person name="Andreopoulos B."/>
            <person name="Lu D."/>
            <person name="Skrede I."/>
            <person name="Drula E."/>
            <person name="Henrissat B."/>
            <person name="Morin E."/>
            <person name="Kohler A."/>
            <person name="Barry K."/>
            <person name="LaButti K."/>
            <person name="Morin E."/>
            <person name="Salamov A."/>
            <person name="Lipzen A."/>
            <person name="Mereny Z."/>
            <person name="Hegedus B."/>
            <person name="Baldrian P."/>
            <person name="Stursova M."/>
            <person name="Weitz H."/>
            <person name="Taylor A."/>
            <person name="Grigoriev I.V."/>
            <person name="Nagy L.G."/>
            <person name="Martin F."/>
            <person name="Kauserud H."/>
        </authorList>
    </citation>
    <scope>NUCLEOTIDE SEQUENCE</scope>
    <source>
        <strain evidence="6">CBHHK200</strain>
    </source>
</reference>
<dbReference type="Pfam" id="PF05021">
    <property type="entry name" value="NPL4"/>
    <property type="match status" value="1"/>
</dbReference>
<dbReference type="Proteomes" id="UP001218188">
    <property type="component" value="Unassembled WGS sequence"/>
</dbReference>
<dbReference type="InterPro" id="IPR037518">
    <property type="entry name" value="MPN"/>
</dbReference>
<dbReference type="Pfam" id="PF05020">
    <property type="entry name" value="zf-NPL4"/>
    <property type="match status" value="1"/>
</dbReference>
<dbReference type="GO" id="GO:0006511">
    <property type="term" value="P:ubiquitin-dependent protein catabolic process"/>
    <property type="evidence" value="ECO:0007669"/>
    <property type="project" value="InterPro"/>
</dbReference>
<evidence type="ECO:0000256" key="3">
    <source>
        <dbReference type="ARBA" id="ARBA00011025"/>
    </source>
</evidence>
<dbReference type="InterPro" id="IPR016563">
    <property type="entry name" value="Npl4"/>
</dbReference>
<evidence type="ECO:0000259" key="5">
    <source>
        <dbReference type="PROSITE" id="PS50249"/>
    </source>
</evidence>
<dbReference type="SUPFAM" id="SSF54236">
    <property type="entry name" value="Ubiquitin-like"/>
    <property type="match status" value="1"/>
</dbReference>
<dbReference type="GO" id="GO:0043130">
    <property type="term" value="F:ubiquitin binding"/>
    <property type="evidence" value="ECO:0007669"/>
    <property type="project" value="TreeGrafter"/>
</dbReference>
<dbReference type="GO" id="GO:0048471">
    <property type="term" value="C:perinuclear region of cytoplasm"/>
    <property type="evidence" value="ECO:0007669"/>
    <property type="project" value="UniProtKB-SubCell"/>
</dbReference>
<sequence length="652" mass="71516">MLLRVRSKDGNFRFELAPTADISELLAKILETAPDADPSTLTISNQPRGNEAKFSTLTGRSLQSLGLNHADLVFVNYQSKEAPASSSSSAQPSTAVPETTRIWENVKEDPVDVHWRSQDGKIPRSRDARFCTHATNGMCDYCMPLEPYNALYHKEHAIKHLSYHAYLKQITPKSSASATSTLPPLTPLSYKVKIPCPSGHPSWPAGICTSCQPSAITLQSQPFRMVDHLEIASTDVIDRFLHAWRSTGFQRFGWLIGRYQPYDEVPMGVKAVVEAIYEPPQEGELDGLTLGLPWEEEPRIRELSASASTPLTVVGYIFTDLTPTTDDLSKNVYKRHPGSFYMSSLEAIFAATMQKSNPTPSKSSPTGQFSSRLVTAILTATEDGQVDIAAYQVSEQACAMVEADMIEASVDPGIVRVKEEDRTQDAARYVPDVFFSFKNEYGLEVKKTAKPAFPVEYLMVNVTHGFPQNPSPLFQSAKFAIENRHGLEDQRVEGVISTLAALDAPNIGDSRSAKPGEAHKRRALATWLSDWHLVAFLDTTQLFSPADVKLMMRIISSPTLLEDLSQLDPLLATEGWNTLMTFTRESGSARPTASSGDEDIPQEVFDQIAAEEAAARGNGGDAGGSSGIRICPHCTFENAHRGTDCEVCGLPL</sequence>
<dbReference type="InterPro" id="IPR007716">
    <property type="entry name" value="NPL4_Zn-bd_put"/>
</dbReference>
<dbReference type="AlphaFoldDB" id="A0AAD6TES5"/>
<feature type="domain" description="MPN" evidence="5">
    <location>
        <begin position="229"/>
        <end position="369"/>
    </location>
</feature>
<name>A0AAD6TES5_9AGAR</name>
<dbReference type="EMBL" id="JARJCM010000012">
    <property type="protein sequence ID" value="KAJ7042627.1"/>
    <property type="molecule type" value="Genomic_DNA"/>
</dbReference>
<protein>
    <recommendedName>
        <fullName evidence="4">Nuclear protein localization protein 4</fullName>
    </recommendedName>
</protein>
<evidence type="ECO:0000256" key="1">
    <source>
        <dbReference type="ARBA" id="ARBA00004335"/>
    </source>
</evidence>
<evidence type="ECO:0000313" key="6">
    <source>
        <dbReference type="EMBL" id="KAJ7042627.1"/>
    </source>
</evidence>
<dbReference type="PANTHER" id="PTHR12710:SF0">
    <property type="entry name" value="NUCLEAR PROTEIN LOCALIZATION PROTEIN 4 HOMOLOG"/>
    <property type="match status" value="1"/>
</dbReference>
<dbReference type="InterPro" id="IPR029071">
    <property type="entry name" value="Ubiquitin-like_domsf"/>
</dbReference>
<dbReference type="PIRSF" id="PIRSF010052">
    <property type="entry name" value="Polyub_prc_Npl4"/>
    <property type="match status" value="1"/>
</dbReference>
<comment type="subcellular location">
    <subcellularLocation>
        <location evidence="2">Cytoplasm</location>
        <location evidence="2">Perinuclear region</location>
    </subcellularLocation>
    <subcellularLocation>
        <location evidence="1">Nucleus membrane</location>
        <topology evidence="1">Peripheral membrane protein</topology>
        <orientation evidence="1">Cytoplasmic side</orientation>
    </subcellularLocation>
</comment>
<evidence type="ECO:0000256" key="4">
    <source>
        <dbReference type="ARBA" id="ARBA00019709"/>
    </source>
</evidence>
<comment type="caution">
    <text evidence="6">The sequence shown here is derived from an EMBL/GenBank/DDBJ whole genome shotgun (WGS) entry which is preliminary data.</text>
</comment>
<organism evidence="6 7">
    <name type="scientific">Mycena alexandri</name>
    <dbReference type="NCBI Taxonomy" id="1745969"/>
    <lineage>
        <taxon>Eukaryota</taxon>
        <taxon>Fungi</taxon>
        <taxon>Dikarya</taxon>
        <taxon>Basidiomycota</taxon>
        <taxon>Agaricomycotina</taxon>
        <taxon>Agaricomycetes</taxon>
        <taxon>Agaricomycetidae</taxon>
        <taxon>Agaricales</taxon>
        <taxon>Marasmiineae</taxon>
        <taxon>Mycenaceae</taxon>
        <taxon>Mycena</taxon>
    </lineage>
</organism>
<evidence type="ECO:0000256" key="2">
    <source>
        <dbReference type="ARBA" id="ARBA00004556"/>
    </source>
</evidence>
<keyword evidence="7" id="KW-1185">Reference proteome</keyword>
<gene>
    <name evidence="6" type="ORF">C8F04DRAFT_1076571</name>
</gene>
<dbReference type="CDD" id="cd08061">
    <property type="entry name" value="MPN_NPL4"/>
    <property type="match status" value="1"/>
</dbReference>
<proteinExistence type="inferred from homology"/>
<evidence type="ECO:0000313" key="7">
    <source>
        <dbReference type="Proteomes" id="UP001218188"/>
    </source>
</evidence>
<comment type="similarity">
    <text evidence="3">Belongs to the NPL4 family.</text>
</comment>
<dbReference type="InterPro" id="IPR007717">
    <property type="entry name" value="NPL4_C"/>
</dbReference>
<dbReference type="Gene3D" id="3.10.20.90">
    <property type="entry name" value="Phosphatidylinositol 3-kinase Catalytic Subunit, Chain A, domain 1"/>
    <property type="match status" value="1"/>
</dbReference>
<dbReference type="GO" id="GO:0031625">
    <property type="term" value="F:ubiquitin protein ligase binding"/>
    <property type="evidence" value="ECO:0007669"/>
    <property type="project" value="TreeGrafter"/>
</dbReference>
<dbReference type="PANTHER" id="PTHR12710">
    <property type="entry name" value="NUCLEAR PROTEIN LOCALIZATION 4"/>
    <property type="match status" value="1"/>
</dbReference>